<keyword evidence="6" id="KW-0813">Transport</keyword>
<comment type="subcellular location">
    <subcellularLocation>
        <location evidence="1">Cell inner membrane</location>
        <topology evidence="1">Multi-pass membrane protein</topology>
    </subcellularLocation>
    <subcellularLocation>
        <location evidence="6">Cell membrane</location>
        <topology evidence="6">Multi-pass membrane protein</topology>
    </subcellularLocation>
</comment>
<evidence type="ECO:0000256" key="6">
    <source>
        <dbReference type="HAMAP-Rule" id="MF_01844"/>
    </source>
</evidence>
<dbReference type="PANTHER" id="PTHR30341:SF0">
    <property type="entry name" value="NA(+)_H(+) ANTIPORTER NHAA"/>
    <property type="match status" value="1"/>
</dbReference>
<feature type="transmembrane region" description="Helical" evidence="6">
    <location>
        <begin position="422"/>
        <end position="442"/>
    </location>
</feature>
<keyword evidence="4 6" id="KW-1133">Transmembrane helix</keyword>
<feature type="transmembrane region" description="Helical" evidence="6">
    <location>
        <begin position="139"/>
        <end position="158"/>
    </location>
</feature>
<name>A0ABV8MUV4_9NEIS</name>
<comment type="similarity">
    <text evidence="6">Belongs to the NhaA Na(+)/H(+) (TC 2.A.33) antiporter family.</text>
</comment>
<evidence type="ECO:0000256" key="4">
    <source>
        <dbReference type="ARBA" id="ARBA00022989"/>
    </source>
</evidence>
<dbReference type="InterPro" id="IPR004670">
    <property type="entry name" value="NhaA"/>
</dbReference>
<feature type="transmembrane region" description="Helical" evidence="6">
    <location>
        <begin position="165"/>
        <end position="188"/>
    </location>
</feature>
<evidence type="ECO:0000313" key="7">
    <source>
        <dbReference type="EMBL" id="MFC4160771.1"/>
    </source>
</evidence>
<keyword evidence="8" id="KW-1185">Reference proteome</keyword>
<keyword evidence="2 6" id="KW-1003">Cell membrane</keyword>
<keyword evidence="6" id="KW-0406">Ion transport</keyword>
<comment type="function">
    <text evidence="6">Na(+)/H(+) antiporter that extrudes sodium in exchange for external protons.</text>
</comment>
<dbReference type="PANTHER" id="PTHR30341">
    <property type="entry name" value="SODIUM ION/PROTON ANTIPORTER NHAA-RELATED"/>
    <property type="match status" value="1"/>
</dbReference>
<evidence type="ECO:0000256" key="2">
    <source>
        <dbReference type="ARBA" id="ARBA00022475"/>
    </source>
</evidence>
<comment type="caution">
    <text evidence="7">The sequence shown here is derived from an EMBL/GenBank/DDBJ whole genome shotgun (WGS) entry which is preliminary data.</text>
</comment>
<keyword evidence="6" id="KW-0050">Antiport</keyword>
<protein>
    <recommendedName>
        <fullName evidence="6">Na(+)/H(+) antiporter NhaA</fullName>
    </recommendedName>
    <alternativeName>
        <fullName evidence="6">Sodium/proton antiporter NhaA</fullName>
    </alternativeName>
</protein>
<organism evidence="7 8">
    <name type="scientific">Chitinimonas lacunae</name>
    <dbReference type="NCBI Taxonomy" id="1963018"/>
    <lineage>
        <taxon>Bacteria</taxon>
        <taxon>Pseudomonadati</taxon>
        <taxon>Pseudomonadota</taxon>
        <taxon>Betaproteobacteria</taxon>
        <taxon>Neisseriales</taxon>
        <taxon>Chitinibacteraceae</taxon>
        <taxon>Chitinimonas</taxon>
    </lineage>
</organism>
<feature type="transmembrane region" description="Helical" evidence="6">
    <location>
        <begin position="222"/>
        <end position="250"/>
    </location>
</feature>
<evidence type="ECO:0000256" key="5">
    <source>
        <dbReference type="ARBA" id="ARBA00023136"/>
    </source>
</evidence>
<accession>A0ABV8MUV4</accession>
<dbReference type="Pfam" id="PF06965">
    <property type="entry name" value="Na_H_antiport_1"/>
    <property type="match status" value="1"/>
</dbReference>
<dbReference type="EMBL" id="JBHSBU010000001">
    <property type="protein sequence ID" value="MFC4160771.1"/>
    <property type="molecule type" value="Genomic_DNA"/>
</dbReference>
<feature type="transmembrane region" description="Helical" evidence="6">
    <location>
        <begin position="194"/>
        <end position="210"/>
    </location>
</feature>
<proteinExistence type="inferred from homology"/>
<keyword evidence="5 6" id="KW-0472">Membrane</keyword>
<dbReference type="HAMAP" id="MF_01844">
    <property type="entry name" value="NhaA"/>
    <property type="match status" value="1"/>
</dbReference>
<evidence type="ECO:0000256" key="3">
    <source>
        <dbReference type="ARBA" id="ARBA00022692"/>
    </source>
</evidence>
<keyword evidence="6" id="KW-0915">Sodium</keyword>
<keyword evidence="3 6" id="KW-0812">Transmembrane</keyword>
<comment type="catalytic activity">
    <reaction evidence="6">
        <text>Na(+)(in) + 2 H(+)(out) = Na(+)(out) + 2 H(+)(in)</text>
        <dbReference type="Rhea" id="RHEA:29251"/>
        <dbReference type="ChEBI" id="CHEBI:15378"/>
        <dbReference type="ChEBI" id="CHEBI:29101"/>
    </reaction>
</comment>
<dbReference type="Gene3D" id="1.20.1530.10">
    <property type="entry name" value="Na+/H+ antiporter like domain"/>
    <property type="match status" value="1"/>
</dbReference>
<reference evidence="8" key="1">
    <citation type="journal article" date="2019" name="Int. J. Syst. Evol. Microbiol.">
        <title>The Global Catalogue of Microorganisms (GCM) 10K type strain sequencing project: providing services to taxonomists for standard genome sequencing and annotation.</title>
        <authorList>
            <consortium name="The Broad Institute Genomics Platform"/>
            <consortium name="The Broad Institute Genome Sequencing Center for Infectious Disease"/>
            <person name="Wu L."/>
            <person name="Ma J."/>
        </authorList>
    </citation>
    <scope>NUCLEOTIDE SEQUENCE [LARGE SCALE GENOMIC DNA]</scope>
    <source>
        <strain evidence="8">LMG 29894</strain>
    </source>
</reference>
<feature type="transmembrane region" description="Helical" evidence="6">
    <location>
        <begin position="317"/>
        <end position="336"/>
    </location>
</feature>
<sequence length="449" mass="47934">MANTYPLESLFGRVLSPFEQFLKHSSAGGIVLIAATLLTLGLANSPWSEGFHHFWEQPIGLFYGTAFRLEMSLHHWVNDGLMALFFLLVGLELKREVLVGELSSLRDAALPVIAAAGGMLMPALLYTAFNGSSAGVNGWGIPTATDIAFAIGILVLLGKRAPRNLIVFLTALAIADDLGAVLVIALFYTSDLNQTALAGAALTLLGLGLLNRAGVRRAAPYWALGLVLWYLVLLSGIHATLAGILLALTIPAMPAYSPRHFEQRIEGLLGEFRQQTSLDDAGPLSNHRMAVVAANMEHASIAVQSPLQHTEHGLSPWVTFLIVPVFALANAGVDFRQLDLVASLGERITLGVILGLVLGKFVGISLFSWLGVKLGLGRLPNGVTWRHILGAAWLGGIGFTMSLFIGQLAFRDPIMVDQAKVGILLGSLIAAVVGTLWLLLIAPRPVEKA</sequence>
<dbReference type="InterPro" id="IPR023171">
    <property type="entry name" value="Na/H_antiporter_dom_sf"/>
</dbReference>
<feature type="transmembrane region" description="Helical" evidence="6">
    <location>
        <begin position="21"/>
        <end position="43"/>
    </location>
</feature>
<feature type="transmembrane region" description="Helical" evidence="6">
    <location>
        <begin position="348"/>
        <end position="370"/>
    </location>
</feature>
<gene>
    <name evidence="6 7" type="primary">nhaA</name>
    <name evidence="7" type="ORF">ACFOW7_15630</name>
</gene>
<evidence type="ECO:0000256" key="1">
    <source>
        <dbReference type="ARBA" id="ARBA00004429"/>
    </source>
</evidence>
<feature type="transmembrane region" description="Helical" evidence="6">
    <location>
        <begin position="73"/>
        <end position="93"/>
    </location>
</feature>
<dbReference type="Proteomes" id="UP001595791">
    <property type="component" value="Unassembled WGS sequence"/>
</dbReference>
<feature type="transmembrane region" description="Helical" evidence="6">
    <location>
        <begin position="105"/>
        <end position="127"/>
    </location>
</feature>
<dbReference type="RefSeq" id="WP_378165963.1">
    <property type="nucleotide sequence ID" value="NZ_JBHSBU010000001.1"/>
</dbReference>
<feature type="transmembrane region" description="Helical" evidence="6">
    <location>
        <begin position="390"/>
        <end position="410"/>
    </location>
</feature>
<evidence type="ECO:0000313" key="8">
    <source>
        <dbReference type="Proteomes" id="UP001595791"/>
    </source>
</evidence>
<keyword evidence="6" id="KW-0739">Sodium transport</keyword>
<dbReference type="NCBIfam" id="TIGR00773">
    <property type="entry name" value="NhaA"/>
    <property type="match status" value="1"/>
</dbReference>